<dbReference type="AlphaFoldDB" id="A0A286UBA8"/>
<organism evidence="2 3">
    <name type="scientific">Pyrrhoderma noxium</name>
    <dbReference type="NCBI Taxonomy" id="2282107"/>
    <lineage>
        <taxon>Eukaryota</taxon>
        <taxon>Fungi</taxon>
        <taxon>Dikarya</taxon>
        <taxon>Basidiomycota</taxon>
        <taxon>Agaricomycotina</taxon>
        <taxon>Agaricomycetes</taxon>
        <taxon>Hymenochaetales</taxon>
        <taxon>Hymenochaetaceae</taxon>
        <taxon>Pyrrhoderma</taxon>
    </lineage>
</organism>
<reference evidence="2 3" key="1">
    <citation type="journal article" date="2017" name="Mol. Ecol.">
        <title>Comparative and population genomic landscape of Phellinus noxius: A hypervariable fungus causing root rot in trees.</title>
        <authorList>
            <person name="Chung C.L."/>
            <person name="Lee T.J."/>
            <person name="Akiba M."/>
            <person name="Lee H.H."/>
            <person name="Kuo T.H."/>
            <person name="Liu D."/>
            <person name="Ke H.M."/>
            <person name="Yokoi T."/>
            <person name="Roa M.B."/>
            <person name="Lu M.J."/>
            <person name="Chang Y.Y."/>
            <person name="Ann P.J."/>
            <person name="Tsai J.N."/>
            <person name="Chen C.Y."/>
            <person name="Tzean S.S."/>
            <person name="Ota Y."/>
            <person name="Hattori T."/>
            <person name="Sahashi N."/>
            <person name="Liou R.F."/>
            <person name="Kikuchi T."/>
            <person name="Tsai I.J."/>
        </authorList>
    </citation>
    <scope>NUCLEOTIDE SEQUENCE [LARGE SCALE GENOMIC DNA]</scope>
    <source>
        <strain evidence="2 3">FFPRI411160</strain>
    </source>
</reference>
<keyword evidence="3" id="KW-1185">Reference proteome</keyword>
<comment type="caution">
    <text evidence="2">The sequence shown here is derived from an EMBL/GenBank/DDBJ whole genome shotgun (WGS) entry which is preliminary data.</text>
</comment>
<protein>
    <recommendedName>
        <fullName evidence="4">F-box domain-containing protein</fullName>
    </recommendedName>
</protein>
<feature type="compositionally biased region" description="Basic and acidic residues" evidence="1">
    <location>
        <begin position="547"/>
        <end position="566"/>
    </location>
</feature>
<feature type="region of interest" description="Disordered" evidence="1">
    <location>
        <begin position="544"/>
        <end position="592"/>
    </location>
</feature>
<sequence length="605" mass="69898">MSNHKDDDDAEVAWNHRSTSEMAVWLPQEILSQIFSEVHWSEYNITPETRYEATFLSISSRDEKRHPESYIGIGGTEHVPWFEYVRNLKPFSSVCSSWRAAVMPMLYECVYLFQIGQLPALIRTLEDSSENHEEGHKNASSELDHTSEQFTGHGVWIKHIQIAFFVPRVWINLFRMEVLRLLSLCPSLQSMIYRPEWDSEIGAENMPMLLNILRYSMPSRFEQLQELSISNVVLSKEIFDSLQALSNLPKLMKLELELPNLAGYQEFRSARLEGLPSIKVVLPVLETLVLKIVQYNDYLRLEAFGSLFDLPALSRLTIDMFYSDRNGNSTLSPLEEFCAHTLRWFCPSFSAARNACHATPSNNRAAGAGRPGGTPDSVFEGKFLPFIRLYQVTRPSSGWYGPVHNRRTNSAFRTLPAGMEGTGDQSRGYNNQPLDTWIENREYENYIAEVEDNGSDDFTYMRNSKSWRLLLERERWRQGHLDDDEGWSVEDPDPETIEQDLVDEREIDLSHPINIFPLSPEKAACQSVELLDIHRRVLSEDEEMLEEYERMPEEDANDKGDYKVDKDEDEDGDYEGDYEEDTELMSGIDEDEGEVLYYDDEQAIF</sequence>
<name>A0A286UBA8_9AGAM</name>
<accession>A0A286UBA8</accession>
<dbReference type="EMBL" id="NBII01000007">
    <property type="protein sequence ID" value="PAV16839.1"/>
    <property type="molecule type" value="Genomic_DNA"/>
</dbReference>
<evidence type="ECO:0000313" key="2">
    <source>
        <dbReference type="EMBL" id="PAV16839.1"/>
    </source>
</evidence>
<proteinExistence type="predicted"/>
<gene>
    <name evidence="2" type="ORF">PNOK_0690300</name>
</gene>
<dbReference type="InParanoid" id="A0A286UBA8"/>
<evidence type="ECO:0000256" key="1">
    <source>
        <dbReference type="SAM" id="MobiDB-lite"/>
    </source>
</evidence>
<feature type="compositionally biased region" description="Acidic residues" evidence="1">
    <location>
        <begin position="567"/>
        <end position="592"/>
    </location>
</feature>
<dbReference type="OrthoDB" id="3258555at2759"/>
<dbReference type="SUPFAM" id="SSF52047">
    <property type="entry name" value="RNI-like"/>
    <property type="match status" value="1"/>
</dbReference>
<evidence type="ECO:0008006" key="4">
    <source>
        <dbReference type="Google" id="ProtNLM"/>
    </source>
</evidence>
<dbReference type="Proteomes" id="UP000217199">
    <property type="component" value="Unassembled WGS sequence"/>
</dbReference>
<evidence type="ECO:0000313" key="3">
    <source>
        <dbReference type="Proteomes" id="UP000217199"/>
    </source>
</evidence>